<dbReference type="AlphaFoldDB" id="A0A1I3RZW0"/>
<dbReference type="CDD" id="cd03809">
    <property type="entry name" value="GT4_MtfB-like"/>
    <property type="match status" value="1"/>
</dbReference>
<proteinExistence type="predicted"/>
<feature type="domain" description="Glycosyltransferase subfamily 4-like N-terminal" evidence="3">
    <location>
        <begin position="64"/>
        <end position="172"/>
    </location>
</feature>
<reference evidence="5" key="1">
    <citation type="submission" date="2016-10" db="EMBL/GenBank/DDBJ databases">
        <authorList>
            <person name="Varghese N."/>
            <person name="Submissions S."/>
        </authorList>
    </citation>
    <scope>NUCLEOTIDE SEQUENCE [LARGE SCALE GENOMIC DNA]</scope>
    <source>
        <strain evidence="5">DSM 26542</strain>
    </source>
</reference>
<dbReference type="STRING" id="1150112.SAMN04487893_10964"/>
<name>A0A1I3RZW0_9FLAO</name>
<dbReference type="GO" id="GO:0016757">
    <property type="term" value="F:glycosyltransferase activity"/>
    <property type="evidence" value="ECO:0007669"/>
    <property type="project" value="InterPro"/>
</dbReference>
<dbReference type="PANTHER" id="PTHR46401">
    <property type="entry name" value="GLYCOSYLTRANSFERASE WBBK-RELATED"/>
    <property type="match status" value="1"/>
</dbReference>
<keyword evidence="1 4" id="KW-0808">Transferase</keyword>
<protein>
    <submittedName>
        <fullName evidence="4">Glycosyltransferase involved in cell wall bisynthesis</fullName>
    </submittedName>
</protein>
<evidence type="ECO:0000259" key="2">
    <source>
        <dbReference type="Pfam" id="PF00534"/>
    </source>
</evidence>
<evidence type="ECO:0000313" key="4">
    <source>
        <dbReference type="EMBL" id="SFJ51590.1"/>
    </source>
</evidence>
<dbReference type="Proteomes" id="UP000243887">
    <property type="component" value="Unassembled WGS sequence"/>
</dbReference>
<dbReference type="Pfam" id="PF13439">
    <property type="entry name" value="Glyco_transf_4"/>
    <property type="match status" value="1"/>
</dbReference>
<organism evidence="4 5">
    <name type="scientific">Myroides guanonis</name>
    <dbReference type="NCBI Taxonomy" id="1150112"/>
    <lineage>
        <taxon>Bacteria</taxon>
        <taxon>Pseudomonadati</taxon>
        <taxon>Bacteroidota</taxon>
        <taxon>Flavobacteriia</taxon>
        <taxon>Flavobacteriales</taxon>
        <taxon>Flavobacteriaceae</taxon>
        <taxon>Myroides</taxon>
    </lineage>
</organism>
<dbReference type="RefSeq" id="WP_090679357.1">
    <property type="nucleotide sequence ID" value="NZ_FORU01000009.1"/>
</dbReference>
<evidence type="ECO:0000313" key="5">
    <source>
        <dbReference type="Proteomes" id="UP000243887"/>
    </source>
</evidence>
<evidence type="ECO:0000256" key="1">
    <source>
        <dbReference type="ARBA" id="ARBA00022679"/>
    </source>
</evidence>
<dbReference type="Gene3D" id="3.40.50.2000">
    <property type="entry name" value="Glycogen Phosphorylase B"/>
    <property type="match status" value="2"/>
</dbReference>
<gene>
    <name evidence="4" type="ORF">SAMN04487893_10964</name>
</gene>
<accession>A0A1I3RZW0</accession>
<dbReference type="SUPFAM" id="SSF53756">
    <property type="entry name" value="UDP-Glycosyltransferase/glycogen phosphorylase"/>
    <property type="match status" value="1"/>
</dbReference>
<evidence type="ECO:0000259" key="3">
    <source>
        <dbReference type="Pfam" id="PF13439"/>
    </source>
</evidence>
<dbReference type="EMBL" id="FORU01000009">
    <property type="protein sequence ID" value="SFJ51590.1"/>
    <property type="molecule type" value="Genomic_DNA"/>
</dbReference>
<keyword evidence="5" id="KW-1185">Reference proteome</keyword>
<dbReference type="InterPro" id="IPR001296">
    <property type="entry name" value="Glyco_trans_1"/>
</dbReference>
<sequence>MKIGFDAKRLFHNQTGLGNYSRDLVRILKEFYPQDTYVLFNPKNKTIPFFSDTELFSTVTPKGLWKKLHPIWRTYGIAKEDSLKELDIYHGLSGEIPTNLPKNIKKVVSIHDLIFERYPALYSSWDRHMHRKKFQYAVDHADIVVAISQQTKKDIAQFLKVPEKNIRVIYQGCSNVFKQTFSDDSLSATQTKFNLPKEFVLNVGTIEERKNAFSLVKAVKDLDTTLVLIGRETDYCKAIHTYIEKHHIQAKVVFLKNVSQLELAHIYTLATIFAYPSIFEGFGIPIIEAMFCNTPVITTNSGVFPEAGGPNSVYVDPYNISEIGFQITTLLKNPTLRNEIAEKGRLYVEQFQDHSIATQWHNLYKNLI</sequence>
<dbReference type="PANTHER" id="PTHR46401:SF2">
    <property type="entry name" value="GLYCOSYLTRANSFERASE WBBK-RELATED"/>
    <property type="match status" value="1"/>
</dbReference>
<dbReference type="Pfam" id="PF00534">
    <property type="entry name" value="Glycos_transf_1"/>
    <property type="match status" value="1"/>
</dbReference>
<dbReference type="InterPro" id="IPR028098">
    <property type="entry name" value="Glyco_trans_4-like_N"/>
</dbReference>
<dbReference type="OrthoDB" id="9801609at2"/>
<feature type="domain" description="Glycosyl transferase family 1" evidence="2">
    <location>
        <begin position="190"/>
        <end position="345"/>
    </location>
</feature>